<dbReference type="RefSeq" id="WP_136538608.1">
    <property type="nucleotide sequence ID" value="NZ_STGU01000002.1"/>
</dbReference>
<organism evidence="1 2">
    <name type="scientific">Rhizobium rosettiformans W3</name>
    <dbReference type="NCBI Taxonomy" id="538378"/>
    <lineage>
        <taxon>Bacteria</taxon>
        <taxon>Pseudomonadati</taxon>
        <taxon>Pseudomonadota</taxon>
        <taxon>Alphaproteobacteria</taxon>
        <taxon>Hyphomicrobiales</taxon>
        <taxon>Rhizobiaceae</taxon>
        <taxon>Rhizobium/Agrobacterium group</taxon>
        <taxon>Rhizobium</taxon>
    </lineage>
</organism>
<sequence>MKIICPDGDGYSYYVQAVDETRYARVNGVETFLVKAGDYWNGPDGSDAQNYRERCEARVTTEDAVGSTWRYAFHLKIPENYPEFSPKQTLGQWHNGSYDSVFNRYEEGVFTICLNNKETGVFDETEVTVTKGVWNTFSYTFTWHPTAGAVAASVNGRTVLRRSGFALLPAATTSVYFKYGIYRNMAAGLVGPDQQVSYRRVSRAAV</sequence>
<evidence type="ECO:0008006" key="3">
    <source>
        <dbReference type="Google" id="ProtNLM"/>
    </source>
</evidence>
<proteinExistence type="predicted"/>
<gene>
    <name evidence="1" type="ORF">FAA86_04810</name>
</gene>
<name>A0A4S8Q5X6_9HYPH</name>
<evidence type="ECO:0000313" key="1">
    <source>
        <dbReference type="EMBL" id="THV38122.1"/>
    </source>
</evidence>
<dbReference type="AlphaFoldDB" id="A0A4S8Q5X6"/>
<reference evidence="1 2" key="1">
    <citation type="submission" date="2019-04" db="EMBL/GenBank/DDBJ databases">
        <title>genome sequence of strain W3.</title>
        <authorList>
            <person name="Gao J."/>
            <person name="Sun J."/>
        </authorList>
    </citation>
    <scope>NUCLEOTIDE SEQUENCE [LARGE SCALE GENOMIC DNA]</scope>
    <source>
        <strain evidence="1 2">W3</strain>
    </source>
</reference>
<evidence type="ECO:0000313" key="2">
    <source>
        <dbReference type="Proteomes" id="UP000307378"/>
    </source>
</evidence>
<dbReference type="EMBL" id="STGU01000002">
    <property type="protein sequence ID" value="THV38122.1"/>
    <property type="molecule type" value="Genomic_DNA"/>
</dbReference>
<accession>A0A4S8Q5X6</accession>
<protein>
    <recommendedName>
        <fullName evidence="3">Polysaccharide lyase family 7 protein</fullName>
    </recommendedName>
</protein>
<dbReference type="Pfam" id="PF14099">
    <property type="entry name" value="Polysacc_lyase"/>
    <property type="match status" value="1"/>
</dbReference>
<dbReference type="InterPro" id="IPR025975">
    <property type="entry name" value="Polysacc_lyase"/>
</dbReference>
<dbReference type="Gene3D" id="2.60.120.200">
    <property type="match status" value="1"/>
</dbReference>
<dbReference type="Proteomes" id="UP000307378">
    <property type="component" value="Unassembled WGS sequence"/>
</dbReference>
<comment type="caution">
    <text evidence="1">The sequence shown here is derived from an EMBL/GenBank/DDBJ whole genome shotgun (WGS) entry which is preliminary data.</text>
</comment>